<keyword evidence="4" id="KW-1185">Reference proteome</keyword>
<dbReference type="STRING" id="42156.A0A3P6TQQ4"/>
<dbReference type="Pfam" id="PF16363">
    <property type="entry name" value="GDP_Man_Dehyd"/>
    <property type="match status" value="1"/>
</dbReference>
<evidence type="ECO:0000259" key="2">
    <source>
        <dbReference type="Pfam" id="PF16363"/>
    </source>
</evidence>
<dbReference type="OMA" id="NACEMML"/>
<dbReference type="Gene3D" id="3.40.50.720">
    <property type="entry name" value="NAD(P)-binding Rossmann-like Domain"/>
    <property type="match status" value="2"/>
</dbReference>
<sequence>MSQYPITPPSLQKQLFFTNTCTSQCRTEKQAAQHKQKPRFTATWLIECVSFVHCLMIDEFNCLLFGGLSYIGFYIIEYLLEKYPNVNLSILDLSSNTTYASEVLKKVNSYPEQCTIIIGSSGNSELVMKILEERKIDTVLYNVWNDDAISAAHKMDHAECFRKTLSCLTEFLQVVQCYGKLKKFIFIGSEVVYGTQASKVETTATKPCSLKGAAINACEMMLRSYITSYRIPALTVRLSAFLYGGIMDINLLIDQDDSEELGSVGLLHIQDAVLGIGAALERGRIGEVYNIGSHCDCSPHLVRLIARLKEGEISMDEISVSPPTMSSMKAELELFWKAKISHSEGIHEILAKSESYWNKIDGASTHKILFYGTDFALKRLGRLIENKKRYLPISLRRENIVITNRSFDSSDIDTSEVIDVSPSHVVYINIPNASEVPVHRTETMVDIRTLLKTKLYSMLYVPWLLASFCRKRSIHFTYLTSYNLFGESFFATPYLGFELPNVRFEIYDYLMAIDKFSDRLLQNFDNVLFCRAGIVIDGRNKFNKTCFGMEPSLYLSFLSDCIPRVLYFALQNRNGMAEILNPIPLDDYDFRELCNQGVGRSVHQSNSHQENEDGKEDTSRTE</sequence>
<dbReference type="OrthoDB" id="16464at2759"/>
<dbReference type="InterPro" id="IPR036291">
    <property type="entry name" value="NAD(P)-bd_dom_sf"/>
</dbReference>
<dbReference type="PANTHER" id="PTHR43000">
    <property type="entry name" value="DTDP-D-GLUCOSE 4,6-DEHYDRATASE-RELATED"/>
    <property type="match status" value="1"/>
</dbReference>
<evidence type="ECO:0000313" key="4">
    <source>
        <dbReference type="Proteomes" id="UP000277928"/>
    </source>
</evidence>
<reference evidence="3 4" key="1">
    <citation type="submission" date="2018-08" db="EMBL/GenBank/DDBJ databases">
        <authorList>
            <person name="Laetsch R D."/>
            <person name="Stevens L."/>
            <person name="Kumar S."/>
            <person name="Blaxter L. M."/>
        </authorList>
    </citation>
    <scope>NUCLEOTIDE SEQUENCE [LARGE SCALE GENOMIC DNA]</scope>
</reference>
<dbReference type="InterPro" id="IPR016040">
    <property type="entry name" value="NAD(P)-bd_dom"/>
</dbReference>
<protein>
    <recommendedName>
        <fullName evidence="2">NAD(P)-binding domain-containing protein</fullName>
    </recommendedName>
</protein>
<dbReference type="EMBL" id="UYRX01001002">
    <property type="protein sequence ID" value="VDK87637.1"/>
    <property type="molecule type" value="Genomic_DNA"/>
</dbReference>
<organism evidence="3 4">
    <name type="scientific">Litomosoides sigmodontis</name>
    <name type="common">Filarial nematode worm</name>
    <dbReference type="NCBI Taxonomy" id="42156"/>
    <lineage>
        <taxon>Eukaryota</taxon>
        <taxon>Metazoa</taxon>
        <taxon>Ecdysozoa</taxon>
        <taxon>Nematoda</taxon>
        <taxon>Chromadorea</taxon>
        <taxon>Rhabditida</taxon>
        <taxon>Spirurina</taxon>
        <taxon>Spiruromorpha</taxon>
        <taxon>Filarioidea</taxon>
        <taxon>Onchocercidae</taxon>
        <taxon>Litomosoides</taxon>
    </lineage>
</organism>
<dbReference type="SUPFAM" id="SSF51735">
    <property type="entry name" value="NAD(P)-binding Rossmann-fold domains"/>
    <property type="match status" value="1"/>
</dbReference>
<dbReference type="GO" id="GO:0003824">
    <property type="term" value="F:catalytic activity"/>
    <property type="evidence" value="ECO:0007669"/>
    <property type="project" value="UniProtKB-ARBA"/>
</dbReference>
<feature type="domain" description="NAD(P)-binding" evidence="2">
    <location>
        <begin position="63"/>
        <end position="239"/>
    </location>
</feature>
<gene>
    <name evidence="3" type="ORF">NLS_LOCUS8255</name>
</gene>
<evidence type="ECO:0000313" key="3">
    <source>
        <dbReference type="EMBL" id="VDK87637.1"/>
    </source>
</evidence>
<feature type="compositionally biased region" description="Basic and acidic residues" evidence="1">
    <location>
        <begin position="609"/>
        <end position="622"/>
    </location>
</feature>
<accession>A0A3P6TQQ4</accession>
<proteinExistence type="predicted"/>
<dbReference type="AlphaFoldDB" id="A0A3P6TQQ4"/>
<dbReference type="Gene3D" id="3.90.25.10">
    <property type="entry name" value="UDP-galactose 4-epimerase, domain 1"/>
    <property type="match status" value="1"/>
</dbReference>
<evidence type="ECO:0000256" key="1">
    <source>
        <dbReference type="SAM" id="MobiDB-lite"/>
    </source>
</evidence>
<feature type="region of interest" description="Disordered" evidence="1">
    <location>
        <begin position="600"/>
        <end position="622"/>
    </location>
</feature>
<dbReference type="Proteomes" id="UP000277928">
    <property type="component" value="Unassembled WGS sequence"/>
</dbReference>
<name>A0A3P6TQQ4_LITSI</name>